<dbReference type="InterPro" id="IPR036412">
    <property type="entry name" value="HAD-like_sf"/>
</dbReference>
<keyword evidence="1" id="KW-0378">Hydrolase</keyword>
<protein>
    <submittedName>
        <fullName evidence="1">Haloacid dehalogenase domain-containing protein hydrolase, type 3</fullName>
        <ecNumber evidence="1">3.1.3.23</ecNumber>
    </submittedName>
</protein>
<proteinExistence type="predicted"/>
<dbReference type="PANTHER" id="PTHR10000:SF8">
    <property type="entry name" value="HAD SUPERFAMILY HYDROLASE-LIKE, TYPE 3"/>
    <property type="match status" value="1"/>
</dbReference>
<dbReference type="STRING" id="1437603.GCA_000771525_01176"/>
<evidence type="ECO:0000313" key="1">
    <source>
        <dbReference type="EMBL" id="KFI76845.1"/>
    </source>
</evidence>
<dbReference type="SUPFAM" id="SSF56784">
    <property type="entry name" value="HAD-like"/>
    <property type="match status" value="1"/>
</dbReference>
<dbReference type="GeneID" id="93094297"/>
<dbReference type="GO" id="GO:0050308">
    <property type="term" value="F:sugar-phosphatase activity"/>
    <property type="evidence" value="ECO:0007669"/>
    <property type="project" value="UniProtKB-EC"/>
</dbReference>
<dbReference type="AlphaFoldDB" id="A0A087C0P5"/>
<reference evidence="1 2" key="1">
    <citation type="submission" date="2014-03" db="EMBL/GenBank/DDBJ databases">
        <title>Genomics of Bifidobacteria.</title>
        <authorList>
            <person name="Ventura M."/>
            <person name="Milani C."/>
            <person name="Lugli G.A."/>
        </authorList>
    </citation>
    <scope>NUCLEOTIDE SEQUENCE [LARGE SCALE GENOMIC DNA]</scope>
    <source>
        <strain evidence="1 2">DSM 21395</strain>
    </source>
</reference>
<sequence>MTTKRPMPRLLVADLDGTLLHDAASFEERFLTGRCVAAIERAHDQGIKFAVSTARPVSTALPMINRLPVDACAYLNGALIDTKPSYSDEAMLIGPDTPDDGHLLRVGFPASRGCAVCRDLLDAMPGLRLGIVMHDVRYTNFDVRVLWQTQSYRLTDFTDVPDGMADKIIILPDASQRDQLAALIPSDFAVSISEGIMWMLSNPRANKGDALDTLCRRLGVSEHDTVSFGDDTIDIDMLSRSGYGVAVANAHPELKAIADGICPSNNDDGVARWIEALL</sequence>
<dbReference type="EMBL" id="JGZE01000011">
    <property type="protein sequence ID" value="KFI76845.1"/>
    <property type="molecule type" value="Genomic_DNA"/>
</dbReference>
<dbReference type="Proteomes" id="UP000029082">
    <property type="component" value="Unassembled WGS sequence"/>
</dbReference>
<gene>
    <name evidence="1" type="ORF">BMON_0751</name>
</gene>
<dbReference type="Gene3D" id="3.40.50.1000">
    <property type="entry name" value="HAD superfamily/HAD-like"/>
    <property type="match status" value="1"/>
</dbReference>
<name>A0A087C0P5_9BIFI</name>
<keyword evidence="2" id="KW-1185">Reference proteome</keyword>
<dbReference type="InterPro" id="IPR023214">
    <property type="entry name" value="HAD_sf"/>
</dbReference>
<organism evidence="1 2">
    <name type="scientific">Bifidobacterium mongoliense DSM 21395</name>
    <dbReference type="NCBI Taxonomy" id="1437603"/>
    <lineage>
        <taxon>Bacteria</taxon>
        <taxon>Bacillati</taxon>
        <taxon>Actinomycetota</taxon>
        <taxon>Actinomycetes</taxon>
        <taxon>Bifidobacteriales</taxon>
        <taxon>Bifidobacteriaceae</taxon>
        <taxon>Bifidobacterium</taxon>
    </lineage>
</organism>
<accession>A0A087C0P5</accession>
<dbReference type="GO" id="GO:0005829">
    <property type="term" value="C:cytosol"/>
    <property type="evidence" value="ECO:0007669"/>
    <property type="project" value="TreeGrafter"/>
</dbReference>
<dbReference type="PANTHER" id="PTHR10000">
    <property type="entry name" value="PHOSPHOSERINE PHOSPHATASE"/>
    <property type="match status" value="1"/>
</dbReference>
<dbReference type="EC" id="3.1.3.23" evidence="1"/>
<dbReference type="Pfam" id="PF08282">
    <property type="entry name" value="Hydrolase_3"/>
    <property type="match status" value="2"/>
</dbReference>
<dbReference type="OrthoDB" id="3180855at2"/>
<dbReference type="GO" id="GO:0000287">
    <property type="term" value="F:magnesium ion binding"/>
    <property type="evidence" value="ECO:0007669"/>
    <property type="project" value="TreeGrafter"/>
</dbReference>
<dbReference type="RefSeq" id="WP_033512127.1">
    <property type="nucleotide sequence ID" value="NZ_JDUO01000003.1"/>
</dbReference>
<dbReference type="eggNOG" id="COG0561">
    <property type="taxonomic scope" value="Bacteria"/>
</dbReference>
<dbReference type="Gene3D" id="3.30.1240.10">
    <property type="match status" value="1"/>
</dbReference>
<evidence type="ECO:0000313" key="2">
    <source>
        <dbReference type="Proteomes" id="UP000029082"/>
    </source>
</evidence>
<comment type="caution">
    <text evidence="1">The sequence shown here is derived from an EMBL/GenBank/DDBJ whole genome shotgun (WGS) entry which is preliminary data.</text>
</comment>